<dbReference type="PANTHER" id="PTHR24379:SF121">
    <property type="entry name" value="C2H2-TYPE DOMAIN-CONTAINING PROTEIN"/>
    <property type="match status" value="1"/>
</dbReference>
<evidence type="ECO:0000256" key="4">
    <source>
        <dbReference type="ARBA" id="ARBA00022833"/>
    </source>
</evidence>
<keyword evidence="8" id="KW-1185">Reference proteome</keyword>
<dbReference type="Proteomes" id="UP000183832">
    <property type="component" value="Unassembled WGS sequence"/>
</dbReference>
<organism evidence="7 8">
    <name type="scientific">Clunio marinus</name>
    <dbReference type="NCBI Taxonomy" id="568069"/>
    <lineage>
        <taxon>Eukaryota</taxon>
        <taxon>Metazoa</taxon>
        <taxon>Ecdysozoa</taxon>
        <taxon>Arthropoda</taxon>
        <taxon>Hexapoda</taxon>
        <taxon>Insecta</taxon>
        <taxon>Pterygota</taxon>
        <taxon>Neoptera</taxon>
        <taxon>Endopterygota</taxon>
        <taxon>Diptera</taxon>
        <taxon>Nematocera</taxon>
        <taxon>Chironomoidea</taxon>
        <taxon>Chironomidae</taxon>
        <taxon>Clunio</taxon>
    </lineage>
</organism>
<dbReference type="SUPFAM" id="SSF57667">
    <property type="entry name" value="beta-beta-alpha zinc fingers"/>
    <property type="match status" value="4"/>
</dbReference>
<dbReference type="PROSITE" id="PS00028">
    <property type="entry name" value="ZINC_FINGER_C2H2_1"/>
    <property type="match status" value="6"/>
</dbReference>
<protein>
    <submittedName>
        <fullName evidence="7">CLUMA_CG012498, isoform A</fullName>
    </submittedName>
</protein>
<evidence type="ECO:0000256" key="5">
    <source>
        <dbReference type="PROSITE-ProRule" id="PRU00042"/>
    </source>
</evidence>
<keyword evidence="4" id="KW-0862">Zinc</keyword>
<evidence type="ECO:0000256" key="2">
    <source>
        <dbReference type="ARBA" id="ARBA00022737"/>
    </source>
</evidence>
<feature type="domain" description="C2H2-type" evidence="6">
    <location>
        <begin position="517"/>
        <end position="544"/>
    </location>
</feature>
<evidence type="ECO:0000313" key="8">
    <source>
        <dbReference type="Proteomes" id="UP000183832"/>
    </source>
</evidence>
<dbReference type="OrthoDB" id="40579at2759"/>
<dbReference type="SMART" id="SM00355">
    <property type="entry name" value="ZnF_C2H2"/>
    <property type="match status" value="11"/>
</dbReference>
<name>A0A1J1IHY9_9DIPT</name>
<dbReference type="InterPro" id="IPR036236">
    <property type="entry name" value="Znf_C2H2_sf"/>
</dbReference>
<feature type="domain" description="C2H2-type" evidence="6">
    <location>
        <begin position="489"/>
        <end position="513"/>
    </location>
</feature>
<evidence type="ECO:0000256" key="3">
    <source>
        <dbReference type="ARBA" id="ARBA00022771"/>
    </source>
</evidence>
<reference evidence="7 8" key="1">
    <citation type="submission" date="2015-04" db="EMBL/GenBank/DDBJ databases">
        <authorList>
            <person name="Syromyatnikov M.Y."/>
            <person name="Popov V.N."/>
        </authorList>
    </citation>
    <scope>NUCLEOTIDE SEQUENCE [LARGE SCALE GENOMIC DNA]</scope>
</reference>
<dbReference type="GO" id="GO:0008270">
    <property type="term" value="F:zinc ion binding"/>
    <property type="evidence" value="ECO:0007669"/>
    <property type="project" value="UniProtKB-KW"/>
</dbReference>
<dbReference type="EMBL" id="CVRI01000049">
    <property type="protein sequence ID" value="CRK99148.1"/>
    <property type="molecule type" value="Genomic_DNA"/>
</dbReference>
<evidence type="ECO:0000256" key="1">
    <source>
        <dbReference type="ARBA" id="ARBA00022723"/>
    </source>
</evidence>
<dbReference type="AlphaFoldDB" id="A0A1J1IHY9"/>
<proteinExistence type="predicted"/>
<dbReference type="PANTHER" id="PTHR24379">
    <property type="entry name" value="KRAB AND ZINC FINGER DOMAIN-CONTAINING"/>
    <property type="match status" value="1"/>
</dbReference>
<feature type="domain" description="C2H2-type" evidence="6">
    <location>
        <begin position="607"/>
        <end position="631"/>
    </location>
</feature>
<keyword evidence="1" id="KW-0479">Metal-binding</keyword>
<evidence type="ECO:0000313" key="7">
    <source>
        <dbReference type="EMBL" id="CRK99148.1"/>
    </source>
</evidence>
<dbReference type="STRING" id="568069.A0A1J1IHY9"/>
<dbReference type="Pfam" id="PF00096">
    <property type="entry name" value="zf-C2H2"/>
    <property type="match status" value="2"/>
</dbReference>
<accession>A0A1J1IHY9</accession>
<feature type="domain" description="C2H2-type" evidence="6">
    <location>
        <begin position="572"/>
        <end position="600"/>
    </location>
</feature>
<keyword evidence="2" id="KW-0677">Repeat</keyword>
<sequence length="631" mass="74309">MDFPQEQCYFCTETKNLIHMDTNSLIINQVYIDFGQLLMDLMQIKIDDEGNNLVCVNCKDQLSQFYVMKQKGRKHAKPSDIRKIQIIEMVMAFLDSLETDCIVSKFSKLLAIHLDSNNIDLNQQLNICNDLIDSEATPLVNEILPKHKISQKIRPKKYQKSNFQSKEQRQWMRNELKQGSYLIQTPMGYKTQWSCNRCDHEHFKSESMFRQHLKLHLNESALESSDVKIENMSRKVIDVHSSYDQKLWIQEQLQSQQTDIVTENGIEQGWHCSLCKYVTDLRGRFRIHLQKTHTTLIVRFPNKHSCHSCHLRFDGENHLQVHKNCHRIFDVITPHVQFPECESCKMFFCTNDDFEIHLSRHREAPESLREPIIANGVVHRNGETFITEIDDMPEIIDENAPTCGHCLQKFLTENECKNHLLIFHSLAFICPFDGRVFEGIPTLSFGNHLRQCHPDIFPDLEIACSFCKMQFDTVYEKLAHTKICKEKRYLCDHCDRSFFRKSEILHHLKVATGLVVFACHFCGKRCKDQGDLKTHIRSHTNIRPYPCPHCDKAYKTSSARASHVESHMEQNHVCNICNVKFRRRILYQRHMKFLHDESYRQKCFAENTCKVCNKSYLRKTHFKNHMKTHVR</sequence>
<feature type="domain" description="C2H2-type" evidence="6">
    <location>
        <begin position="545"/>
        <end position="572"/>
    </location>
</feature>
<dbReference type="Gene3D" id="3.30.160.60">
    <property type="entry name" value="Classic Zinc Finger"/>
    <property type="match status" value="4"/>
</dbReference>
<dbReference type="PROSITE" id="PS50157">
    <property type="entry name" value="ZINC_FINGER_C2H2_2"/>
    <property type="match status" value="5"/>
</dbReference>
<keyword evidence="3 5" id="KW-0863">Zinc-finger</keyword>
<evidence type="ECO:0000259" key="6">
    <source>
        <dbReference type="PROSITE" id="PS50157"/>
    </source>
</evidence>
<dbReference type="InterPro" id="IPR013087">
    <property type="entry name" value="Znf_C2H2_type"/>
</dbReference>
<gene>
    <name evidence="7" type="ORF">CLUMA_CG012498</name>
</gene>